<comment type="caution">
    <text evidence="1">The sequence shown here is derived from an EMBL/GenBank/DDBJ whole genome shotgun (WGS) entry which is preliminary data.</text>
</comment>
<evidence type="ECO:0000313" key="2">
    <source>
        <dbReference type="Proteomes" id="UP000070092"/>
    </source>
</evidence>
<accession>A0A133KKX3</accession>
<organism evidence="1 2">
    <name type="scientific">Bifidobacterium bifidum</name>
    <dbReference type="NCBI Taxonomy" id="1681"/>
    <lineage>
        <taxon>Bacteria</taxon>
        <taxon>Bacillati</taxon>
        <taxon>Actinomycetota</taxon>
        <taxon>Actinomycetes</taxon>
        <taxon>Bifidobacteriales</taxon>
        <taxon>Bifidobacteriaceae</taxon>
        <taxon>Bifidobacterium</taxon>
    </lineage>
</organism>
<reference evidence="1 2" key="1">
    <citation type="submission" date="2016-01" db="EMBL/GenBank/DDBJ databases">
        <authorList>
            <person name="Oliw E.H."/>
        </authorList>
    </citation>
    <scope>NUCLEOTIDE SEQUENCE [LARGE SCALE GENOMIC DNA]</scope>
    <source>
        <strain evidence="1 2">MJR8628B</strain>
    </source>
</reference>
<dbReference type="EMBL" id="LRPO01000051">
    <property type="protein sequence ID" value="KWZ80201.1"/>
    <property type="molecule type" value="Genomic_DNA"/>
</dbReference>
<proteinExistence type="predicted"/>
<dbReference type="AlphaFoldDB" id="A0A133KKX3"/>
<evidence type="ECO:0000313" key="1">
    <source>
        <dbReference type="EMBL" id="KWZ80201.1"/>
    </source>
</evidence>
<dbReference type="RefSeq" id="WP_347918682.1">
    <property type="nucleotide sequence ID" value="NZ_JBDOTS010000009.1"/>
</dbReference>
<gene>
    <name evidence="1" type="ORF">HMPREF3196_01912</name>
</gene>
<sequence length="57" mass="6261">MMSTFTGTREQARPRMMGRHPGQVSYPSKEYVMCVNEGVKASAVGSLSGGLPIMRER</sequence>
<name>A0A133KKX3_BIFBI</name>
<dbReference type="Proteomes" id="UP000070092">
    <property type="component" value="Unassembled WGS sequence"/>
</dbReference>
<protein>
    <submittedName>
        <fullName evidence="1">Uncharacterized protein</fullName>
    </submittedName>
</protein>
<dbReference type="PATRIC" id="fig|1681.53.peg.1867"/>